<dbReference type="Gene3D" id="2.60.40.10">
    <property type="entry name" value="Immunoglobulins"/>
    <property type="match status" value="1"/>
</dbReference>
<dbReference type="SUPFAM" id="SSF49265">
    <property type="entry name" value="Fibronectin type III"/>
    <property type="match status" value="1"/>
</dbReference>
<proteinExistence type="predicted"/>
<evidence type="ECO:0000313" key="2">
    <source>
        <dbReference type="EMBL" id="MDF9407670.1"/>
    </source>
</evidence>
<reference evidence="2" key="1">
    <citation type="submission" date="2022-02" db="EMBL/GenBank/DDBJ databases">
        <authorList>
            <person name="Leng L."/>
        </authorList>
    </citation>
    <scope>NUCLEOTIDE SEQUENCE</scope>
    <source>
        <strain evidence="2">JI</strain>
    </source>
</reference>
<organism evidence="2 3">
    <name type="scientific">Pelotomaculum isophthalicicum JI</name>
    <dbReference type="NCBI Taxonomy" id="947010"/>
    <lineage>
        <taxon>Bacteria</taxon>
        <taxon>Bacillati</taxon>
        <taxon>Bacillota</taxon>
        <taxon>Clostridia</taxon>
        <taxon>Eubacteriales</taxon>
        <taxon>Desulfotomaculaceae</taxon>
        <taxon>Pelotomaculum</taxon>
    </lineage>
</organism>
<sequence>MSWSGATDNVSVTGYRLYKNGVKIADIPAGTYSYTVSGLTKNASYTFSIEAGDAAGNWSNSGPTARVKTKKTP</sequence>
<evidence type="ECO:0000313" key="3">
    <source>
        <dbReference type="Proteomes" id="UP001154312"/>
    </source>
</evidence>
<keyword evidence="3" id="KW-1185">Reference proteome</keyword>
<dbReference type="InterPro" id="IPR013783">
    <property type="entry name" value="Ig-like_fold"/>
</dbReference>
<dbReference type="AlphaFoldDB" id="A0A9X4GYC2"/>
<dbReference type="PROSITE" id="PS50853">
    <property type="entry name" value="FN3"/>
    <property type="match status" value="1"/>
</dbReference>
<dbReference type="CDD" id="cd00063">
    <property type="entry name" value="FN3"/>
    <property type="match status" value="1"/>
</dbReference>
<dbReference type="EMBL" id="JAKOAV010000006">
    <property type="protein sequence ID" value="MDF9407670.1"/>
    <property type="molecule type" value="Genomic_DNA"/>
</dbReference>
<dbReference type="InterPro" id="IPR036116">
    <property type="entry name" value="FN3_sf"/>
</dbReference>
<evidence type="ECO:0000259" key="1">
    <source>
        <dbReference type="PROSITE" id="PS50853"/>
    </source>
</evidence>
<feature type="domain" description="Fibronectin type-III" evidence="1">
    <location>
        <begin position="1"/>
        <end position="72"/>
    </location>
</feature>
<accession>A0A9X4GYC2</accession>
<gene>
    <name evidence="2" type="ORF">L7E55_04735</name>
</gene>
<name>A0A9X4GYC2_9FIRM</name>
<dbReference type="InterPro" id="IPR003961">
    <property type="entry name" value="FN3_dom"/>
</dbReference>
<comment type="caution">
    <text evidence="2">The sequence shown here is derived from an EMBL/GenBank/DDBJ whole genome shotgun (WGS) entry which is preliminary data.</text>
</comment>
<dbReference type="Pfam" id="PF00041">
    <property type="entry name" value="fn3"/>
    <property type="match status" value="1"/>
</dbReference>
<dbReference type="Proteomes" id="UP001154312">
    <property type="component" value="Unassembled WGS sequence"/>
</dbReference>
<protein>
    <submittedName>
        <fullName evidence="2">Fibronectin type III domain-containing protein</fullName>
    </submittedName>
</protein>